<feature type="region of interest" description="Disordered" evidence="1">
    <location>
        <begin position="1"/>
        <end position="22"/>
    </location>
</feature>
<evidence type="ECO:0000256" key="1">
    <source>
        <dbReference type="SAM" id="MobiDB-lite"/>
    </source>
</evidence>
<feature type="compositionally biased region" description="Polar residues" evidence="1">
    <location>
        <begin position="1"/>
        <end position="15"/>
    </location>
</feature>
<evidence type="ECO:0000313" key="2">
    <source>
        <dbReference type="EMBL" id="GLY92083.1"/>
    </source>
</evidence>
<dbReference type="EMBL" id="BSTK01000025">
    <property type="protein sequence ID" value="GLY92083.1"/>
    <property type="molecule type" value="Genomic_DNA"/>
</dbReference>
<reference evidence="2" key="1">
    <citation type="submission" date="2023-03" db="EMBL/GenBank/DDBJ databases">
        <title>Actinoallomurus iriomotensis NBRC 103684.</title>
        <authorList>
            <person name="Ichikawa N."/>
            <person name="Sato H."/>
            <person name="Tonouchi N."/>
        </authorList>
    </citation>
    <scope>NUCLEOTIDE SEQUENCE</scope>
    <source>
        <strain evidence="2">NBRC 103684</strain>
    </source>
</reference>
<proteinExistence type="predicted"/>
<keyword evidence="3" id="KW-1185">Reference proteome</keyword>
<dbReference type="AlphaFoldDB" id="A0A9W6SEF8"/>
<organism evidence="2 3">
    <name type="scientific">Actinoallomurus iriomotensis</name>
    <dbReference type="NCBI Taxonomy" id="478107"/>
    <lineage>
        <taxon>Bacteria</taxon>
        <taxon>Bacillati</taxon>
        <taxon>Actinomycetota</taxon>
        <taxon>Actinomycetes</taxon>
        <taxon>Streptosporangiales</taxon>
        <taxon>Thermomonosporaceae</taxon>
        <taxon>Actinoallomurus</taxon>
    </lineage>
</organism>
<name>A0A9W6SEF8_9ACTN</name>
<comment type="caution">
    <text evidence="2">The sequence shown here is derived from an EMBL/GenBank/DDBJ whole genome shotgun (WGS) entry which is preliminary data.</text>
</comment>
<accession>A0A9W6SEF8</accession>
<protein>
    <submittedName>
        <fullName evidence="2">Uncharacterized protein</fullName>
    </submittedName>
</protein>
<dbReference type="Proteomes" id="UP001165074">
    <property type="component" value="Unassembled WGS sequence"/>
</dbReference>
<sequence length="71" mass="7456">MDRATSQVIASQNGRSAGGRAAPALRASAVKMTALVRQCAVIATTGVTRVRERPSRNVAATSESMPRNGMR</sequence>
<evidence type="ECO:0000313" key="3">
    <source>
        <dbReference type="Proteomes" id="UP001165074"/>
    </source>
</evidence>
<gene>
    <name evidence="2" type="ORF">Airi02_100110</name>
</gene>